<sequence length="158" mass="17981">MEAIWTRFLPSINLIKNKIQKGEIGNVKEIDISFGNFVATEYEKRLKDPNLAGGVTLDMGIYPISFICYILGELPKEIKSMVHFSDLGVDEVANYMFRFKSGCFANIKTSYNLIMKNGAIIYGDKGYIEFPNFQSGEKFTLVKLNCPCYSIPLYKIFL</sequence>
<feature type="domain" description="GFO/IDH/MocA-like oxidoreductase" evidence="2">
    <location>
        <begin position="15"/>
        <end position="129"/>
    </location>
</feature>
<dbReference type="PANTHER" id="PTHR22604:SF105">
    <property type="entry name" value="TRANS-1,2-DIHYDROBENZENE-1,2-DIOL DEHYDROGENASE"/>
    <property type="match status" value="1"/>
</dbReference>
<dbReference type="InterPro" id="IPR055170">
    <property type="entry name" value="GFO_IDH_MocA-like_dom"/>
</dbReference>
<dbReference type="RefSeq" id="WP_088772923.1">
    <property type="nucleotide sequence ID" value="NZ_AP023082.1"/>
</dbReference>
<dbReference type="Pfam" id="PF22725">
    <property type="entry name" value="GFO_IDH_MocA_C3"/>
    <property type="match status" value="1"/>
</dbReference>
<evidence type="ECO:0000313" key="4">
    <source>
        <dbReference type="Proteomes" id="UP000249910"/>
    </source>
</evidence>
<dbReference type="PANTHER" id="PTHR22604">
    <property type="entry name" value="OXIDOREDUCTASES"/>
    <property type="match status" value="1"/>
</dbReference>
<keyword evidence="4" id="KW-1185">Reference proteome</keyword>
<proteinExistence type="predicted"/>
<keyword evidence="1" id="KW-0560">Oxidoreductase</keyword>
<dbReference type="SUPFAM" id="SSF55347">
    <property type="entry name" value="Glyceraldehyde-3-phosphate dehydrogenase-like, C-terminal domain"/>
    <property type="match status" value="1"/>
</dbReference>
<evidence type="ECO:0000256" key="1">
    <source>
        <dbReference type="ARBA" id="ARBA00023002"/>
    </source>
</evidence>
<dbReference type="Gene3D" id="3.30.360.10">
    <property type="entry name" value="Dihydrodipicolinate Reductase, domain 2"/>
    <property type="match status" value="1"/>
</dbReference>
<gene>
    <name evidence="3" type="ORF">CDV26_08555</name>
</gene>
<evidence type="ECO:0000313" key="3">
    <source>
        <dbReference type="EMBL" id="ASG68436.1"/>
    </source>
</evidence>
<protein>
    <recommendedName>
        <fullName evidence="2">GFO/IDH/MocA-like oxidoreductase domain-containing protein</fullName>
    </recommendedName>
</protein>
<accession>A0ABM6M0V2</accession>
<name>A0ABM6M0V2_9GAMM</name>
<reference evidence="3 4" key="1">
    <citation type="submission" date="2017-06" db="EMBL/GenBank/DDBJ databases">
        <title>Complete genome of Francisella halioticida.</title>
        <authorList>
            <person name="Sjodin A."/>
        </authorList>
    </citation>
    <scope>NUCLEOTIDE SEQUENCE [LARGE SCALE GENOMIC DNA]</scope>
    <source>
        <strain evidence="3 4">DSM 23729</strain>
    </source>
</reference>
<organism evidence="3 4">
    <name type="scientific">Francisella halioticida</name>
    <dbReference type="NCBI Taxonomy" id="549298"/>
    <lineage>
        <taxon>Bacteria</taxon>
        <taxon>Pseudomonadati</taxon>
        <taxon>Pseudomonadota</taxon>
        <taxon>Gammaproteobacteria</taxon>
        <taxon>Thiotrichales</taxon>
        <taxon>Francisellaceae</taxon>
        <taxon>Francisella</taxon>
    </lineage>
</organism>
<evidence type="ECO:0000259" key="2">
    <source>
        <dbReference type="Pfam" id="PF22725"/>
    </source>
</evidence>
<dbReference type="EMBL" id="CP022132">
    <property type="protein sequence ID" value="ASG68436.1"/>
    <property type="molecule type" value="Genomic_DNA"/>
</dbReference>
<dbReference type="Proteomes" id="UP000249910">
    <property type="component" value="Chromosome"/>
</dbReference>
<dbReference type="InterPro" id="IPR050984">
    <property type="entry name" value="Gfo/Idh/MocA_domain"/>
</dbReference>